<gene>
    <name evidence="1" type="ORF">HNAJ_LOCUS10803</name>
</gene>
<dbReference type="OrthoDB" id="6140595at2759"/>
<reference evidence="3" key="1">
    <citation type="submission" date="2016-04" db="UniProtKB">
        <authorList>
            <consortium name="WormBaseParasite"/>
        </authorList>
    </citation>
    <scope>IDENTIFICATION</scope>
</reference>
<keyword evidence="2" id="KW-1185">Reference proteome</keyword>
<evidence type="ECO:0000313" key="2">
    <source>
        <dbReference type="Proteomes" id="UP000278807"/>
    </source>
</evidence>
<dbReference type="WBParaSite" id="HNAJ_0001080801-mRNA-1">
    <property type="protein sequence ID" value="HNAJ_0001080801-mRNA-1"/>
    <property type="gene ID" value="HNAJ_0001080801"/>
</dbReference>
<accession>A0A158QJ33</accession>
<name>A0A158QJ33_RODNA</name>
<dbReference type="AlphaFoldDB" id="A0A158QJ33"/>
<dbReference type="EMBL" id="UZAE01013226">
    <property type="protein sequence ID" value="VDO08813.1"/>
    <property type="molecule type" value="Genomic_DNA"/>
</dbReference>
<sequence>MFAVVVVSMGIDGSGTVLRSFEPIGVDRRKKEGGEKEVGKFELWTVQVCFSDDMIKAGLLGINRVKKIQVQNSPVVNFYENGCNELKARTKEKPWTVALSVIPDWPRIEAVAEFRLRTGHDCLPKHLHRLGVYTQPTCPLCNLQEEMEKTNLIRCPALKTTMENQRYWEARRLLMNCY</sequence>
<evidence type="ECO:0000313" key="1">
    <source>
        <dbReference type="EMBL" id="VDO08813.1"/>
    </source>
</evidence>
<dbReference type="Proteomes" id="UP000278807">
    <property type="component" value="Unassembled WGS sequence"/>
</dbReference>
<protein>
    <submittedName>
        <fullName evidence="3">Zf-RVT domain-containing protein</fullName>
    </submittedName>
</protein>
<organism evidence="3">
    <name type="scientific">Rodentolepis nana</name>
    <name type="common">Dwarf tapeworm</name>
    <name type="synonym">Hymenolepis nana</name>
    <dbReference type="NCBI Taxonomy" id="102285"/>
    <lineage>
        <taxon>Eukaryota</taxon>
        <taxon>Metazoa</taxon>
        <taxon>Spiralia</taxon>
        <taxon>Lophotrochozoa</taxon>
        <taxon>Platyhelminthes</taxon>
        <taxon>Cestoda</taxon>
        <taxon>Eucestoda</taxon>
        <taxon>Cyclophyllidea</taxon>
        <taxon>Hymenolepididae</taxon>
        <taxon>Rodentolepis</taxon>
    </lineage>
</organism>
<evidence type="ECO:0000313" key="3">
    <source>
        <dbReference type="WBParaSite" id="HNAJ_0001080801-mRNA-1"/>
    </source>
</evidence>
<proteinExistence type="predicted"/>
<reference evidence="1 2" key="2">
    <citation type="submission" date="2018-11" db="EMBL/GenBank/DDBJ databases">
        <authorList>
            <consortium name="Pathogen Informatics"/>
        </authorList>
    </citation>
    <scope>NUCLEOTIDE SEQUENCE [LARGE SCALE GENOMIC DNA]</scope>
</reference>